<reference evidence="2 3" key="1">
    <citation type="submission" date="2013-02" db="EMBL/GenBank/DDBJ databases">
        <title>The Genome Sequence of Plasmodium inui San Antonio 1.</title>
        <authorList>
            <consortium name="The Broad Institute Genome Sequencing Platform"/>
            <consortium name="The Broad Institute Genome Sequencing Center for Infectious Disease"/>
            <person name="Neafsey D."/>
            <person name="Cheeseman I."/>
            <person name="Volkman S."/>
            <person name="Adams J."/>
            <person name="Walker B."/>
            <person name="Young S.K."/>
            <person name="Zeng Q."/>
            <person name="Gargeya S."/>
            <person name="Fitzgerald M."/>
            <person name="Haas B."/>
            <person name="Abouelleil A."/>
            <person name="Alvarado L."/>
            <person name="Arachchi H.M."/>
            <person name="Berlin A.M."/>
            <person name="Chapman S.B."/>
            <person name="Dewar J."/>
            <person name="Goldberg J."/>
            <person name="Griggs A."/>
            <person name="Gujja S."/>
            <person name="Hansen M."/>
            <person name="Howarth C."/>
            <person name="Imamovic A."/>
            <person name="Larimer J."/>
            <person name="McCowan C."/>
            <person name="Murphy C."/>
            <person name="Neiman D."/>
            <person name="Pearson M."/>
            <person name="Priest M."/>
            <person name="Roberts A."/>
            <person name="Saif S."/>
            <person name="Shea T."/>
            <person name="Sisk P."/>
            <person name="Sykes S."/>
            <person name="Wortman J."/>
            <person name="Nusbaum C."/>
            <person name="Birren B."/>
        </authorList>
    </citation>
    <scope>NUCLEOTIDE SEQUENCE [LARGE SCALE GENOMIC DNA]</scope>
    <source>
        <strain evidence="2 3">San Antonio 1</strain>
    </source>
</reference>
<dbReference type="OrthoDB" id="385327at2759"/>
<gene>
    <name evidence="2" type="ORF">C922_03955</name>
</gene>
<evidence type="ECO:0000313" key="2">
    <source>
        <dbReference type="EMBL" id="EUD65707.1"/>
    </source>
</evidence>
<feature type="transmembrane region" description="Helical" evidence="1">
    <location>
        <begin position="102"/>
        <end position="121"/>
    </location>
</feature>
<proteinExistence type="predicted"/>
<feature type="transmembrane region" description="Helical" evidence="1">
    <location>
        <begin position="144"/>
        <end position="165"/>
    </location>
</feature>
<evidence type="ECO:0000256" key="1">
    <source>
        <dbReference type="SAM" id="Phobius"/>
    </source>
</evidence>
<keyword evidence="1" id="KW-0472">Membrane</keyword>
<organism evidence="2 3">
    <name type="scientific">Plasmodium inui San Antonio 1</name>
    <dbReference type="NCBI Taxonomy" id="1237626"/>
    <lineage>
        <taxon>Eukaryota</taxon>
        <taxon>Sar</taxon>
        <taxon>Alveolata</taxon>
        <taxon>Apicomplexa</taxon>
        <taxon>Aconoidasida</taxon>
        <taxon>Haemosporida</taxon>
        <taxon>Plasmodiidae</taxon>
        <taxon>Plasmodium</taxon>
        <taxon>Plasmodium (Plasmodium)</taxon>
    </lineage>
</organism>
<dbReference type="VEuPathDB" id="PlasmoDB:C922_03955"/>
<name>W6ZY18_9APIC</name>
<dbReference type="RefSeq" id="XP_008817764.1">
    <property type="nucleotide sequence ID" value="XM_008819542.1"/>
</dbReference>
<evidence type="ECO:0000313" key="3">
    <source>
        <dbReference type="Proteomes" id="UP000030640"/>
    </source>
</evidence>
<accession>W6ZY18</accession>
<dbReference type="AlphaFoldDB" id="W6ZY18"/>
<dbReference type="EMBL" id="KI965477">
    <property type="protein sequence ID" value="EUD65707.1"/>
    <property type="molecule type" value="Genomic_DNA"/>
</dbReference>
<dbReference type="Proteomes" id="UP000030640">
    <property type="component" value="Unassembled WGS sequence"/>
</dbReference>
<sequence>MFMNTLHHAKFWRSAFSKTKGIFQNEAYSAFKGREIKRPATSVYDHVQAKQEKSKKGALPNLGIEEYAQERKSQQVEVPPVRRKHEEEFNQRINSFYVDKNVFFLVGCLSTLYSIFVYDFFTNRCVQIFSNFFFFMFHFTRKTVNIMACILHTLFIFLQVCVLVIKSSPKLNMPVAE</sequence>
<keyword evidence="3" id="KW-1185">Reference proteome</keyword>
<keyword evidence="1" id="KW-0812">Transmembrane</keyword>
<keyword evidence="1" id="KW-1133">Transmembrane helix</keyword>
<protein>
    <submittedName>
        <fullName evidence="2">Uncharacterized protein</fullName>
    </submittedName>
</protein>
<dbReference type="GeneID" id="20039229"/>